<comment type="similarity">
    <text evidence="4">Belongs to the NapD family.</text>
</comment>
<dbReference type="GO" id="GO:0051224">
    <property type="term" value="P:negative regulation of protein transport"/>
    <property type="evidence" value="ECO:0007669"/>
    <property type="project" value="UniProtKB-UniRule"/>
</dbReference>
<dbReference type="NCBIfam" id="NF007840">
    <property type="entry name" value="PRK10553.1"/>
    <property type="match status" value="1"/>
</dbReference>
<name>A0A2U1U463_9GAMM</name>
<dbReference type="EMBL" id="QDKH01000009">
    <property type="protein sequence ID" value="PWC16451.1"/>
    <property type="molecule type" value="Genomic_DNA"/>
</dbReference>
<dbReference type="PANTHER" id="PTHR38603:SF1">
    <property type="entry name" value="CHAPERONE NAPD"/>
    <property type="match status" value="1"/>
</dbReference>
<evidence type="ECO:0000256" key="4">
    <source>
        <dbReference type="HAMAP-Rule" id="MF_02200"/>
    </source>
</evidence>
<sequence>MSTSWHVCSLVVRAHPYRLAALSEALSSLPGCEVAAGDGAAGKLAVVLEADSEASLLKLMASVRDLSGVLAVSLVYHQLDAQNQGEETS</sequence>
<dbReference type="GO" id="GO:0005737">
    <property type="term" value="C:cytoplasm"/>
    <property type="evidence" value="ECO:0007669"/>
    <property type="project" value="UniProtKB-SubCell"/>
</dbReference>
<accession>A0A2U1U463</accession>
<dbReference type="InterPro" id="IPR005623">
    <property type="entry name" value="Chaperone_NapD_NO3_reduct"/>
</dbReference>
<keyword evidence="2 4" id="KW-0963">Cytoplasm</keyword>
<dbReference type="PANTHER" id="PTHR38603">
    <property type="entry name" value="CHAPERONE NAPD"/>
    <property type="match status" value="1"/>
</dbReference>
<dbReference type="Gene3D" id="3.30.70.920">
    <property type="match status" value="1"/>
</dbReference>
<protein>
    <recommendedName>
        <fullName evidence="4">Chaperone NapD</fullName>
    </recommendedName>
    <alternativeName>
        <fullName evidence="4">NapA signal peptide-binding chaperone NapD</fullName>
    </alternativeName>
</protein>
<dbReference type="AlphaFoldDB" id="A0A2U1U463"/>
<gene>
    <name evidence="4" type="primary">napD</name>
    <name evidence="5" type="ORF">DDT56_10285</name>
</gene>
<comment type="subcellular location">
    <subcellularLocation>
        <location evidence="1 4">Cytoplasm</location>
    </subcellularLocation>
</comment>
<evidence type="ECO:0000313" key="5">
    <source>
        <dbReference type="EMBL" id="PWC16451.1"/>
    </source>
</evidence>
<dbReference type="Proteomes" id="UP000296159">
    <property type="component" value="Unassembled WGS sequence"/>
</dbReference>
<reference evidence="5 6" key="1">
    <citation type="submission" date="2018-04" db="EMBL/GenBank/DDBJ databases">
        <title>Brenneria corticis sp.nov.</title>
        <authorList>
            <person name="Li Y."/>
        </authorList>
    </citation>
    <scope>NUCLEOTIDE SEQUENCE [LARGE SCALE GENOMIC DNA]</scope>
    <source>
        <strain evidence="5 6">CFCC 11842</strain>
    </source>
</reference>
<proteinExistence type="inferred from homology"/>
<organism evidence="5 6">
    <name type="scientific">Brenneria corticis</name>
    <dbReference type="NCBI Taxonomy" id="2173106"/>
    <lineage>
        <taxon>Bacteria</taxon>
        <taxon>Pseudomonadati</taxon>
        <taxon>Pseudomonadota</taxon>
        <taxon>Gammaproteobacteria</taxon>
        <taxon>Enterobacterales</taxon>
        <taxon>Pectobacteriaceae</taxon>
        <taxon>Brenneria</taxon>
    </lineage>
</organism>
<dbReference type="GO" id="GO:0005048">
    <property type="term" value="F:signal sequence binding"/>
    <property type="evidence" value="ECO:0007669"/>
    <property type="project" value="UniProtKB-UniRule"/>
</dbReference>
<dbReference type="RefSeq" id="WP_136166343.1">
    <property type="nucleotide sequence ID" value="NZ_KZ819077.1"/>
</dbReference>
<dbReference type="HAMAP" id="MF_02200">
    <property type="entry name" value="NapD"/>
    <property type="match status" value="1"/>
</dbReference>
<dbReference type="Pfam" id="PF03927">
    <property type="entry name" value="NapD"/>
    <property type="match status" value="1"/>
</dbReference>
<comment type="subunit">
    <text evidence="4">Interacts with the cytoplasmic NapA precursor.</text>
</comment>
<evidence type="ECO:0000256" key="1">
    <source>
        <dbReference type="ARBA" id="ARBA00004496"/>
    </source>
</evidence>
<evidence type="ECO:0000256" key="2">
    <source>
        <dbReference type="ARBA" id="ARBA00022490"/>
    </source>
</evidence>
<keyword evidence="6" id="KW-1185">Reference proteome</keyword>
<comment type="function">
    <text evidence="4">Chaperone for NapA, the catalytic subunit of the periplasmic nitrate reductase. It binds directly and specifically to the twin-arginine signal peptide of NapA, preventing premature interaction with the Tat translocase and premature export.</text>
</comment>
<comment type="caution">
    <text evidence="5">The sequence shown here is derived from an EMBL/GenBank/DDBJ whole genome shotgun (WGS) entry which is preliminary data.</text>
</comment>
<evidence type="ECO:0000256" key="3">
    <source>
        <dbReference type="ARBA" id="ARBA00023186"/>
    </source>
</evidence>
<keyword evidence="3 4" id="KW-0143">Chaperone</keyword>
<evidence type="ECO:0000313" key="6">
    <source>
        <dbReference type="Proteomes" id="UP000296159"/>
    </source>
</evidence>